<accession>A0A1R3SUR5</accession>
<dbReference type="Pfam" id="PF13715">
    <property type="entry name" value="CarbopepD_reg_2"/>
    <property type="match status" value="1"/>
</dbReference>
<dbReference type="KEGG" id="psac:PSM36_1219"/>
<dbReference type="Gene3D" id="2.170.130.10">
    <property type="entry name" value="TonB-dependent receptor, plug domain"/>
    <property type="match status" value="1"/>
</dbReference>
<dbReference type="NCBIfam" id="TIGR04057">
    <property type="entry name" value="SusC_RagA_signa"/>
    <property type="match status" value="1"/>
</dbReference>
<comment type="similarity">
    <text evidence="7">Belongs to the TonB-dependent receptor family.</text>
</comment>
<dbReference type="Gene3D" id="2.40.170.20">
    <property type="entry name" value="TonB-dependent receptor, beta-barrel domain"/>
    <property type="match status" value="1"/>
</dbReference>
<evidence type="ECO:0000256" key="1">
    <source>
        <dbReference type="ARBA" id="ARBA00004571"/>
    </source>
</evidence>
<name>A0A1R3SUR5_9BACT</name>
<evidence type="ECO:0000256" key="6">
    <source>
        <dbReference type="ARBA" id="ARBA00023237"/>
    </source>
</evidence>
<dbReference type="InterPro" id="IPR023996">
    <property type="entry name" value="TonB-dep_OMP_SusC/RagA"/>
</dbReference>
<dbReference type="EMBL" id="LT605205">
    <property type="protein sequence ID" value="SCD20043.1"/>
    <property type="molecule type" value="Genomic_DNA"/>
</dbReference>
<dbReference type="FunFam" id="2.60.40.1120:FF:000003">
    <property type="entry name" value="Outer membrane protein Omp121"/>
    <property type="match status" value="1"/>
</dbReference>
<dbReference type="InterPro" id="IPR039426">
    <property type="entry name" value="TonB-dep_rcpt-like"/>
</dbReference>
<dbReference type="AlphaFoldDB" id="A0A1R3SUR5"/>
<dbReference type="InterPro" id="IPR023997">
    <property type="entry name" value="TonB-dep_OMP_SusC/RagA_CS"/>
</dbReference>
<keyword evidence="5 7" id="KW-0472">Membrane</keyword>
<dbReference type="SMART" id="SM00965">
    <property type="entry name" value="STN"/>
    <property type="match status" value="1"/>
</dbReference>
<evidence type="ECO:0000256" key="4">
    <source>
        <dbReference type="ARBA" id="ARBA00022692"/>
    </source>
</evidence>
<keyword evidence="10" id="KW-1185">Reference proteome</keyword>
<evidence type="ECO:0000259" key="8">
    <source>
        <dbReference type="SMART" id="SM00965"/>
    </source>
</evidence>
<protein>
    <submittedName>
        <fullName evidence="9">SusC/RagA family</fullName>
    </submittedName>
</protein>
<dbReference type="Proteomes" id="UP000187464">
    <property type="component" value="Chromosome I"/>
</dbReference>
<dbReference type="InterPro" id="IPR012910">
    <property type="entry name" value="Plug_dom"/>
</dbReference>
<keyword evidence="3 7" id="KW-1134">Transmembrane beta strand</keyword>
<evidence type="ECO:0000256" key="5">
    <source>
        <dbReference type="ARBA" id="ARBA00023136"/>
    </source>
</evidence>
<evidence type="ECO:0000256" key="3">
    <source>
        <dbReference type="ARBA" id="ARBA00022452"/>
    </source>
</evidence>
<comment type="subcellular location">
    <subcellularLocation>
        <location evidence="1 7">Cell outer membrane</location>
        <topology evidence="1 7">Multi-pass membrane protein</topology>
    </subcellularLocation>
</comment>
<dbReference type="SUPFAM" id="SSF56935">
    <property type="entry name" value="Porins"/>
    <property type="match status" value="1"/>
</dbReference>
<dbReference type="InterPro" id="IPR008969">
    <property type="entry name" value="CarboxyPept-like_regulatory"/>
</dbReference>
<gene>
    <name evidence="9" type="ORF">PSM36_1219</name>
</gene>
<dbReference type="PROSITE" id="PS52016">
    <property type="entry name" value="TONB_DEPENDENT_REC_3"/>
    <property type="match status" value="1"/>
</dbReference>
<keyword evidence="2 7" id="KW-0813">Transport</keyword>
<evidence type="ECO:0000256" key="2">
    <source>
        <dbReference type="ARBA" id="ARBA00022448"/>
    </source>
</evidence>
<dbReference type="Pfam" id="PF07715">
    <property type="entry name" value="Plug"/>
    <property type="match status" value="1"/>
</dbReference>
<dbReference type="InterPro" id="IPR011662">
    <property type="entry name" value="Secretin/TonB_short_N"/>
</dbReference>
<dbReference type="FunFam" id="2.170.130.10:FF:000003">
    <property type="entry name" value="SusC/RagA family TonB-linked outer membrane protein"/>
    <property type="match status" value="1"/>
</dbReference>
<dbReference type="RefSeq" id="WP_161947551.1">
    <property type="nucleotide sequence ID" value="NZ_LT605205.1"/>
</dbReference>
<feature type="domain" description="Secretin/TonB short N-terminal" evidence="8">
    <location>
        <begin position="51"/>
        <end position="102"/>
    </location>
</feature>
<sequence length="1086" mass="121404">MRINYLNRLLFLFITFFFFQTQISQAQQVSLSNSRLTLRTAFTEIERQTDMSVDYNREIIDVNKTVSIPRKEGSLFEIMTALLQGTGCTYVVRENHIVISKVQVTAQQARKNVTGIITDQLGEPIIGANIVEKGTANGTVTDIDGNFTLSVENNAVLIVSYIGYLPQEIVTIGRNTVNVVLQEDTKSLDEVVVVGYGTQKKVNLTGAISTVSSQDITRRQVGQSSMVLQGIAPGVTVTQQSGQPGKDAGSIRIRGIGTLNDANPLILVDGVEMNINNVDPNLIESISVLKDAASSAIYGSRAANGVILITTRRAKSDEFSVSYNSYAGWQTPTDMRKPVDAVDHMVMMNLANTNVGKSPVFSQEQIDNTMRGDNRDLYPNTDWQKLIYQGSGFQQSHFVTLNGGSEKIRVLAALGYYDQKGIVENTSYKRYTARFNTDMLLSDRLTAKFDIYGRLMKQEEPASSLSGDGSGILYWLNRMPATQPAILSNGKMGIGWDGDNPYAKIWESGMRSENTPSIAATGSLNYKITDWLQADASYSLHYVPNITKVFQQAVQTYTPTGDVAYTKPSVNSLSENRTNSLNQDVKAMLTLDKTFGGHTVKVLTGFSQESYNNDWISGYRDNFVFPQYQVLSAGSIENMKNDGSGSEWILRSFYGRLNYDYSGKYLFEANLRYDGSSRFASGKKWGVFPSFSAGWRISEENFWESLRNKVDNLKLRVSWGQLGNQLIGNYPFASFLSYGTYVIGGQPVSTAYLSDMANPGISWEKTTMTNAGIDISLFSKLSVNFDYYYKRTSDILLRLDIPRFTGLSAPYQNAGIVDNKGWDLGINFHDNINDFRYDIVFVLSDVQNKVIDLKGVTRTGLTVSNEGYPINSLYGLEAIGYITDADYDANGNYLHATQYGNFNRGDIKYKDQNDDGVIDNKDEKIIGSTIPRYTYSLNINTFWRGFDLSMFWQGVGKADGYLNQHATMPFYLGGTALEMHKDYWTPENPNASFPRLAFNETNNEKNSTFWMKNAAYLRLKNIQLGYSLPGKVLKNMPFTMLRVYVSGQNLLTFDKFWDGYDVESPVGMGSHYPQVKLYSIGLNVKF</sequence>
<reference evidence="9 10" key="1">
    <citation type="submission" date="2016-08" db="EMBL/GenBank/DDBJ databases">
        <authorList>
            <person name="Seilhamer J.J."/>
        </authorList>
    </citation>
    <scope>NUCLEOTIDE SEQUENCE [LARGE SCALE GENOMIC DNA]</scope>
    <source>
        <strain evidence="9">M3/6</strain>
    </source>
</reference>
<dbReference type="Pfam" id="PF07660">
    <property type="entry name" value="STN"/>
    <property type="match status" value="1"/>
</dbReference>
<dbReference type="STRING" id="1642647.PSM36_1219"/>
<organism evidence="9 10">
    <name type="scientific">Proteiniphilum saccharofermentans</name>
    <dbReference type="NCBI Taxonomy" id="1642647"/>
    <lineage>
        <taxon>Bacteria</taxon>
        <taxon>Pseudomonadati</taxon>
        <taxon>Bacteroidota</taxon>
        <taxon>Bacteroidia</taxon>
        <taxon>Bacteroidales</taxon>
        <taxon>Dysgonomonadaceae</taxon>
        <taxon>Proteiniphilum</taxon>
    </lineage>
</organism>
<dbReference type="NCBIfam" id="TIGR04056">
    <property type="entry name" value="OMP_RagA_SusC"/>
    <property type="match status" value="1"/>
</dbReference>
<evidence type="ECO:0000256" key="7">
    <source>
        <dbReference type="PROSITE-ProRule" id="PRU01360"/>
    </source>
</evidence>
<dbReference type="InterPro" id="IPR036942">
    <property type="entry name" value="Beta-barrel_TonB_sf"/>
</dbReference>
<keyword evidence="6 7" id="KW-0998">Cell outer membrane</keyword>
<dbReference type="InterPro" id="IPR037066">
    <property type="entry name" value="Plug_dom_sf"/>
</dbReference>
<dbReference type="GO" id="GO:0009279">
    <property type="term" value="C:cell outer membrane"/>
    <property type="evidence" value="ECO:0007669"/>
    <property type="project" value="UniProtKB-SubCell"/>
</dbReference>
<dbReference type="Gene3D" id="2.60.40.1120">
    <property type="entry name" value="Carboxypeptidase-like, regulatory domain"/>
    <property type="match status" value="1"/>
</dbReference>
<dbReference type="SUPFAM" id="SSF49464">
    <property type="entry name" value="Carboxypeptidase regulatory domain-like"/>
    <property type="match status" value="1"/>
</dbReference>
<keyword evidence="4 7" id="KW-0812">Transmembrane</keyword>
<evidence type="ECO:0000313" key="9">
    <source>
        <dbReference type="EMBL" id="SCD20043.1"/>
    </source>
</evidence>
<proteinExistence type="inferred from homology"/>
<evidence type="ECO:0000313" key="10">
    <source>
        <dbReference type="Proteomes" id="UP000187464"/>
    </source>
</evidence>